<keyword evidence="5" id="KW-1185">Reference proteome</keyword>
<proteinExistence type="predicted"/>
<dbReference type="EMBL" id="CP140154">
    <property type="protein sequence ID" value="WQG92956.1"/>
    <property type="molecule type" value="Genomic_DNA"/>
</dbReference>
<evidence type="ECO:0000313" key="5">
    <source>
        <dbReference type="Proteomes" id="UP001326715"/>
    </source>
</evidence>
<feature type="domain" description="BT-3987-like N-terminal" evidence="1">
    <location>
        <begin position="34"/>
        <end position="146"/>
    </location>
</feature>
<dbReference type="Pfam" id="PF08522">
    <property type="entry name" value="BT_3987-like_N"/>
    <property type="match status" value="1"/>
</dbReference>
<evidence type="ECO:0000313" key="3">
    <source>
        <dbReference type="EMBL" id="WQG92956.1"/>
    </source>
</evidence>
<dbReference type="InterPro" id="IPR008979">
    <property type="entry name" value="Galactose-bd-like_sf"/>
</dbReference>
<name>A0A1K1Q0Y7_9BACT</name>
<dbReference type="SUPFAM" id="SSF49785">
    <property type="entry name" value="Galactose-binding domain-like"/>
    <property type="match status" value="1"/>
</dbReference>
<dbReference type="RefSeq" id="WP_072360184.1">
    <property type="nucleotide sequence ID" value="NZ_CP139972.1"/>
</dbReference>
<organism evidence="2 4">
    <name type="scientific">Chitinophaga sancti</name>
    <dbReference type="NCBI Taxonomy" id="1004"/>
    <lineage>
        <taxon>Bacteria</taxon>
        <taxon>Pseudomonadati</taxon>
        <taxon>Bacteroidota</taxon>
        <taxon>Chitinophagia</taxon>
        <taxon>Chitinophagales</taxon>
        <taxon>Chitinophagaceae</taxon>
        <taxon>Chitinophaga</taxon>
    </lineage>
</organism>
<dbReference type="EMBL" id="FPIZ01000006">
    <property type="protein sequence ID" value="SFW52790.1"/>
    <property type="molecule type" value="Genomic_DNA"/>
</dbReference>
<accession>A0A1K1Q0Y7</accession>
<dbReference type="STRING" id="1004.SAMN05661012_02383"/>
<gene>
    <name evidence="2" type="ORF">SAMN05661012_02383</name>
    <name evidence="3" type="ORF">SR876_15655</name>
</gene>
<reference evidence="2 4" key="1">
    <citation type="submission" date="2016-11" db="EMBL/GenBank/DDBJ databases">
        <authorList>
            <person name="Jaros S."/>
            <person name="Januszkiewicz K."/>
            <person name="Wedrychowicz H."/>
        </authorList>
    </citation>
    <scope>NUCLEOTIDE SEQUENCE [LARGE SCALE GENOMIC DNA]</scope>
    <source>
        <strain evidence="2 4">DSM 784</strain>
    </source>
</reference>
<sequence length="454" mass="49940">MRPYIFLLLFLFACKKNDRFKDEQLSPVNVAISSENGIVNIPGADEYTKATDDITIPVKLVFSAATPKLFTVNIGVNNDTINTLIANQQLKNTVLLGESYYTLPRSAEIRFGLDTFSIPLKVSMQAIERYYGHDLALAIRLSDATKANTLDGSGRMAIVLIHTDKVISGTEIHYLYFTKAGSILMEPDGTDHTLGNTEVTLPVSVTLGGTAGGAFTINLSAAPDTAQALIDNGTLTGSTLLASGTDYTLPATVNFPANTNVAKFNLTVKTASITKNVNNKPVLAIQLNDPTRHLLDSSKSTIVLELDPSKLIETDITNQNIKYTTQYENTSNGNENSPKLIDNNINSKFLLGNFSTVWAMLEFATPQTTGAYTMTSANDAPDRDPKDWTIEGSNNGTDWIVLDKRVDQNFGSRFLTVKYTFSNQEAYKFYRLYVTATHGSSLWQQAEWRLIKRP</sequence>
<dbReference type="AlphaFoldDB" id="A0A1K1Q0Y7"/>
<dbReference type="Gene3D" id="2.60.40.1740">
    <property type="entry name" value="hypothetical protein (bacova_03559)"/>
    <property type="match status" value="2"/>
</dbReference>
<evidence type="ECO:0000313" key="2">
    <source>
        <dbReference type="EMBL" id="SFW52790.1"/>
    </source>
</evidence>
<evidence type="ECO:0000313" key="4">
    <source>
        <dbReference type="Proteomes" id="UP000183788"/>
    </source>
</evidence>
<protein>
    <submittedName>
        <fullName evidence="3">DUF1735 domain-containing protein</fullName>
    </submittedName>
</protein>
<evidence type="ECO:0000259" key="1">
    <source>
        <dbReference type="Pfam" id="PF08522"/>
    </source>
</evidence>
<dbReference type="InterPro" id="IPR013728">
    <property type="entry name" value="BT_3987-like_N"/>
</dbReference>
<dbReference type="Proteomes" id="UP000183788">
    <property type="component" value="Unassembled WGS sequence"/>
</dbReference>
<dbReference type="Proteomes" id="UP001326715">
    <property type="component" value="Chromosome"/>
</dbReference>
<dbReference type="Gene3D" id="2.60.120.260">
    <property type="entry name" value="Galactose-binding domain-like"/>
    <property type="match status" value="1"/>
</dbReference>
<dbReference type="OrthoDB" id="792783at2"/>
<reference evidence="3 5" key="2">
    <citation type="submission" date="2023-11" db="EMBL/GenBank/DDBJ databases">
        <title>MicrobeMod: A computational toolkit for identifying prokaryotic methylation and restriction-modification with nanopore sequencing.</title>
        <authorList>
            <person name="Crits-Christoph A."/>
            <person name="Kang S.C."/>
            <person name="Lee H."/>
            <person name="Ostrov N."/>
        </authorList>
    </citation>
    <scope>NUCLEOTIDE SEQUENCE [LARGE SCALE GENOMIC DNA]</scope>
    <source>
        <strain evidence="3 5">ATCC 23090</strain>
    </source>
</reference>